<comment type="caution">
    <text evidence="1">The sequence shown here is derived from an EMBL/GenBank/DDBJ whole genome shotgun (WGS) entry which is preliminary data.</text>
</comment>
<protein>
    <submittedName>
        <fullName evidence="1">IS1182 family transposase</fullName>
    </submittedName>
</protein>
<proteinExistence type="predicted"/>
<reference evidence="2" key="1">
    <citation type="journal article" date="2019" name="Int. J. Syst. Evol. Microbiol.">
        <title>The Global Catalogue of Microorganisms (GCM) 10K type strain sequencing project: providing services to taxonomists for standard genome sequencing and annotation.</title>
        <authorList>
            <consortium name="The Broad Institute Genomics Platform"/>
            <consortium name="The Broad Institute Genome Sequencing Center for Infectious Disease"/>
            <person name="Wu L."/>
            <person name="Ma J."/>
        </authorList>
    </citation>
    <scope>NUCLEOTIDE SEQUENCE [LARGE SCALE GENOMIC DNA]</scope>
    <source>
        <strain evidence="2">CGMCC 4.7676</strain>
    </source>
</reference>
<evidence type="ECO:0000313" key="1">
    <source>
        <dbReference type="EMBL" id="MFC3454766.1"/>
    </source>
</evidence>
<dbReference type="EMBL" id="JBHRWK010000072">
    <property type="protein sequence ID" value="MFC3454766.1"/>
    <property type="molecule type" value="Genomic_DNA"/>
</dbReference>
<sequence length="354" mass="38798">MGLDLEDPGFDFSVLSEFRDRLVTANAQREILDILLDRLTEEGLVTTRGKARTDSTHVLAAVAVLNRLENVFTTMQAALEQVAETASEWLGSWMSAEWQKLYGVPFSMPKSAAARAKLGGQIGVDGWELWTRISGADAPEGLGALPAMATLRLVWLQQFHRDSTNAVIWRDKDKHGQPPASIRIDSPFDIEARRAVKRGMGWTGYKDHYTETYGNPETPNMITDAECTAGPVHDGAVLAGVHDRLASRGRLPDEHLVDSAYADPEAVITARDVHGITLIAPLLHDHSWQATAGEGFDQSGFTVDWDAQRATCPEGATSQSWGARQDPAGTRIHVQFAAKDCRPCPSRDKCVRSV</sequence>
<dbReference type="Proteomes" id="UP001595645">
    <property type="component" value="Unassembled WGS sequence"/>
</dbReference>
<name>A0ABV7P6M0_9PSEU</name>
<gene>
    <name evidence="1" type="ORF">ACFOSH_35480</name>
</gene>
<organism evidence="1 2">
    <name type="scientific">Amycolatopsis speibonae</name>
    <dbReference type="NCBI Taxonomy" id="1450224"/>
    <lineage>
        <taxon>Bacteria</taxon>
        <taxon>Bacillati</taxon>
        <taxon>Actinomycetota</taxon>
        <taxon>Actinomycetes</taxon>
        <taxon>Pseudonocardiales</taxon>
        <taxon>Pseudonocardiaceae</taxon>
        <taxon>Amycolatopsis</taxon>
    </lineage>
</organism>
<feature type="non-terminal residue" evidence="1">
    <location>
        <position position="354"/>
    </location>
</feature>
<keyword evidence="2" id="KW-1185">Reference proteome</keyword>
<accession>A0ABV7P6M0</accession>
<evidence type="ECO:0000313" key="2">
    <source>
        <dbReference type="Proteomes" id="UP001595645"/>
    </source>
</evidence>